<organism evidence="6 7">
    <name type="scientific">Flavobacterium frigidimaris</name>
    <dbReference type="NCBI Taxonomy" id="262320"/>
    <lineage>
        <taxon>Bacteria</taxon>
        <taxon>Pseudomonadati</taxon>
        <taxon>Bacteroidota</taxon>
        <taxon>Flavobacteriia</taxon>
        <taxon>Flavobacteriales</taxon>
        <taxon>Flavobacteriaceae</taxon>
        <taxon>Flavobacterium</taxon>
    </lineage>
</organism>
<keyword evidence="7" id="KW-1185">Reference proteome</keyword>
<evidence type="ECO:0000256" key="3">
    <source>
        <dbReference type="ARBA" id="ARBA00022741"/>
    </source>
</evidence>
<evidence type="ECO:0000256" key="2">
    <source>
        <dbReference type="ARBA" id="ARBA00022448"/>
    </source>
</evidence>
<dbReference type="Pfam" id="PF00005">
    <property type="entry name" value="ABC_tran"/>
    <property type="match status" value="1"/>
</dbReference>
<proteinExistence type="inferred from homology"/>
<keyword evidence="2" id="KW-0813">Transport</keyword>
<dbReference type="InterPro" id="IPR003593">
    <property type="entry name" value="AAA+_ATPase"/>
</dbReference>
<dbReference type="InterPro" id="IPR017871">
    <property type="entry name" value="ABC_transporter-like_CS"/>
</dbReference>
<dbReference type="SUPFAM" id="SSF52540">
    <property type="entry name" value="P-loop containing nucleoside triphosphate hydrolases"/>
    <property type="match status" value="1"/>
</dbReference>
<evidence type="ECO:0000259" key="5">
    <source>
        <dbReference type="PROSITE" id="PS50893"/>
    </source>
</evidence>
<dbReference type="InterPro" id="IPR050683">
    <property type="entry name" value="Bact_Polysacc_Export_ATP-bd"/>
</dbReference>
<dbReference type="CDD" id="cd10147">
    <property type="entry name" value="Wzt_C-like"/>
    <property type="match status" value="1"/>
</dbReference>
<sequence length="401" mass="45205">MGEVLIKVDGVSKKFAKDLKKSLIYGLSDVFSGIIGKKQDKSLRGDEFWAVKDISFEVRRGECLGLIGHNGAGKSTLLKILNGLISPDEGSVTMYGKIGALIELGAGFNPILTGRENIYNNAAIIGFNKQEIETKFEDIVAFAELEDFIDMPVQNYSSGMKVRLGFAIAAQMEPDVLIIDEVLAVGDLGFILKCFKQIDKLLPHTAVVFVSHSMPMISRVANQILLLARGETEYLGNEVGKGIDIYYNRFVDNESTVFLDDGILELKKVQLLNVKEYYKEVPVIKWGDDLIIFFKIIFKQSEELPLFRIIINDKEQKPVGIFQTNTLNSDLTIEDNQLNFYLLHEKIQLSKGFYSIDLSVFKFNSNNPIYRINNVLSFQVVHDEDVWPPFLLNASYFNVKS</sequence>
<gene>
    <name evidence="6" type="ORF">B0A65_04135</name>
</gene>
<comment type="caution">
    <text evidence="6">The sequence shown here is derived from an EMBL/GenBank/DDBJ whole genome shotgun (WGS) entry which is preliminary data.</text>
</comment>
<dbReference type="SMART" id="SM00382">
    <property type="entry name" value="AAA"/>
    <property type="match status" value="1"/>
</dbReference>
<name>A0ABX4BVD2_FLAFR</name>
<evidence type="ECO:0000256" key="1">
    <source>
        <dbReference type="ARBA" id="ARBA00005417"/>
    </source>
</evidence>
<keyword evidence="3" id="KW-0547">Nucleotide-binding</keyword>
<evidence type="ECO:0000313" key="7">
    <source>
        <dbReference type="Proteomes" id="UP000198382"/>
    </source>
</evidence>
<dbReference type="Proteomes" id="UP000198382">
    <property type="component" value="Unassembled WGS sequence"/>
</dbReference>
<dbReference type="Gene3D" id="2.70.50.60">
    <property type="entry name" value="abc- transporter (atp binding component) like domain"/>
    <property type="match status" value="1"/>
</dbReference>
<dbReference type="InterPro" id="IPR029439">
    <property type="entry name" value="Wzt_C"/>
</dbReference>
<dbReference type="PANTHER" id="PTHR46743:SF2">
    <property type="entry name" value="TEICHOIC ACIDS EXPORT ATP-BINDING PROTEIN TAGH"/>
    <property type="match status" value="1"/>
</dbReference>
<dbReference type="Gene3D" id="3.40.50.300">
    <property type="entry name" value="P-loop containing nucleotide triphosphate hydrolases"/>
    <property type="match status" value="1"/>
</dbReference>
<dbReference type="EMBL" id="MUGV01000007">
    <property type="protein sequence ID" value="OXA81453.1"/>
    <property type="molecule type" value="Genomic_DNA"/>
</dbReference>
<evidence type="ECO:0000256" key="4">
    <source>
        <dbReference type="ARBA" id="ARBA00022840"/>
    </source>
</evidence>
<keyword evidence="4" id="KW-0067">ATP-binding</keyword>
<dbReference type="PANTHER" id="PTHR46743">
    <property type="entry name" value="TEICHOIC ACIDS EXPORT ATP-BINDING PROTEIN TAGH"/>
    <property type="match status" value="1"/>
</dbReference>
<dbReference type="CDD" id="cd03220">
    <property type="entry name" value="ABC_KpsT_Wzt"/>
    <property type="match status" value="1"/>
</dbReference>
<protein>
    <submittedName>
        <fullName evidence="6">ABC transporter</fullName>
    </submittedName>
</protein>
<dbReference type="Pfam" id="PF14524">
    <property type="entry name" value="Wzt_C"/>
    <property type="match status" value="1"/>
</dbReference>
<feature type="domain" description="ABC transporter" evidence="5">
    <location>
        <begin position="25"/>
        <end position="254"/>
    </location>
</feature>
<dbReference type="RefSeq" id="WP_074659413.1">
    <property type="nucleotide sequence ID" value="NZ_MUGV01000007.1"/>
</dbReference>
<dbReference type="InterPro" id="IPR003439">
    <property type="entry name" value="ABC_transporter-like_ATP-bd"/>
</dbReference>
<comment type="similarity">
    <text evidence="1">Belongs to the ABC transporter superfamily.</text>
</comment>
<evidence type="ECO:0000313" key="6">
    <source>
        <dbReference type="EMBL" id="OXA81453.1"/>
    </source>
</evidence>
<dbReference type="InterPro" id="IPR015860">
    <property type="entry name" value="ABC_transpr_TagH-like"/>
</dbReference>
<accession>A0ABX4BVD2</accession>
<dbReference type="InterPro" id="IPR027417">
    <property type="entry name" value="P-loop_NTPase"/>
</dbReference>
<dbReference type="PROSITE" id="PS00211">
    <property type="entry name" value="ABC_TRANSPORTER_1"/>
    <property type="match status" value="1"/>
</dbReference>
<dbReference type="PROSITE" id="PS50893">
    <property type="entry name" value="ABC_TRANSPORTER_2"/>
    <property type="match status" value="1"/>
</dbReference>
<reference evidence="6 7" key="1">
    <citation type="submission" date="2016-11" db="EMBL/GenBank/DDBJ databases">
        <title>Whole genomes of Flavobacteriaceae.</title>
        <authorList>
            <person name="Stine C."/>
            <person name="Li C."/>
            <person name="Tadesse D."/>
        </authorList>
    </citation>
    <scope>NUCLEOTIDE SEQUENCE [LARGE SCALE GENOMIC DNA]</scope>
    <source>
        <strain evidence="6 7">DSM 15937</strain>
    </source>
</reference>